<sequence length="1172" mass="132084">MRDCVNGANHYLYARSDRSKALALSPPACTSSPGMLSTPADFPVFSDICCFHFFTTGGVVVIVGFSRDIRDFWVSCGSTFVAQFKYIGCSTSPIDWAILCCFNYCCIEGGIQRVYVSVADRLSAKNELGLYNVNVIGCNNTIALHSMMGRSRVDKNVTRWISDFYLSSDWYNVSFNGLQYHMPGSDHVPDLFACGTVEPIYLHANTTDFENLDQNGTETSIQVCVRTHHSICEQGQNIKVRKCGTGIQYYLEPTKAYEAYCFDPPYLQGKDIIPAPEDGDLGVITVKPSLDFNGTTPYSVFICNFTTKPHMYYTITWIIKQDKTVTIRQKAIAGNATFRLTESDLKDNKIIMGFNIICGVQVSAAPNGQNTPMNNSEEYFAGIKILTPAIKIPKGGSGTIVFQFTVPVGCKYSIANLCYLNVHMRNPIGCSSGVAMQKCGLDNITMYDNRSVNSWDKNKNYSMSINNIEKFTSDPTTFTLLLMLPVRTDHALWSGYELSPITVIIQSQIPTGKCHSRVDPHMMTADGRPFENQNKDICLLYRQHQEVEEKYGLCNNNLARCTCGLRIQAGRNVFAIDGCSRKAWLIDYVQCEGINTLRVNAKTSSVWEIITPIGTTIEVMIHPYSETYRWFMNVQLFMSPRDFNATDGLCGDYDGNSNNDFGNAELHKNNHCNTTGKSLFEPSVVKALDDWNVEETSYCDCPQGRDPNDQGGPYSPNCSLFTDMGCRKYLETKYNKCVIIKRRDVHSSKRIREIDRISNTLPNVQQEPRILKQRSSLDVTISEDEARHYCTSVIEETSAATLGLFEFASENMTAVISDCTFDVHMGNDYTLSRPHVESVNIVVRYMLEKDPVYVHNNTALVTEYLKASCFNNCSNNGICNDQGVCECYDNFHDGDCSIDERTRLVITDVEGDGFCALEVDEDCTCFYLYTSKVLRNYNCRITGNMTFSDGTNKAMERQVVPGVYEDAFTAYCCIPDERSKRSANNDNVFTWTFSLSISNNGESYSLERNIVVYTPRCQDRVLNTQQIQFRLKSHFCYINSECVAENTSMTNDGCHTCKPQTNQYNWTNSCGDSNTEVETQTNDVTIIVTVVVAALVFFPFIVALTCCAIKRYTARNRRRLKAMQYEHIVLPYVPPDTPRDIFVPDNILRNEGRRRNKPHQEIALTASDNVLF</sequence>
<keyword evidence="2 3" id="KW-1015">Disulfide bond</keyword>
<organism evidence="7 8">
    <name type="scientific">Dreissena polymorpha</name>
    <name type="common">Zebra mussel</name>
    <name type="synonym">Mytilus polymorpha</name>
    <dbReference type="NCBI Taxonomy" id="45954"/>
    <lineage>
        <taxon>Eukaryota</taxon>
        <taxon>Metazoa</taxon>
        <taxon>Spiralia</taxon>
        <taxon>Lophotrochozoa</taxon>
        <taxon>Mollusca</taxon>
        <taxon>Bivalvia</taxon>
        <taxon>Autobranchia</taxon>
        <taxon>Heteroconchia</taxon>
        <taxon>Euheterodonta</taxon>
        <taxon>Imparidentia</taxon>
        <taxon>Neoheterodontei</taxon>
        <taxon>Myida</taxon>
        <taxon>Dreissenoidea</taxon>
        <taxon>Dreissenidae</taxon>
        <taxon>Dreissena</taxon>
    </lineage>
</organism>
<evidence type="ECO:0000313" key="8">
    <source>
        <dbReference type="Proteomes" id="UP000828390"/>
    </source>
</evidence>
<evidence type="ECO:0000259" key="5">
    <source>
        <dbReference type="PROSITE" id="PS50026"/>
    </source>
</evidence>
<dbReference type="Proteomes" id="UP000828390">
    <property type="component" value="Unassembled WGS sequence"/>
</dbReference>
<evidence type="ECO:0008006" key="9">
    <source>
        <dbReference type="Google" id="ProtNLM"/>
    </source>
</evidence>
<dbReference type="InterPro" id="IPR001846">
    <property type="entry name" value="VWF_type-D"/>
</dbReference>
<evidence type="ECO:0000259" key="6">
    <source>
        <dbReference type="PROSITE" id="PS51233"/>
    </source>
</evidence>
<evidence type="ECO:0000256" key="3">
    <source>
        <dbReference type="PROSITE-ProRule" id="PRU00076"/>
    </source>
</evidence>
<dbReference type="InterPro" id="IPR050969">
    <property type="entry name" value="Dev_Signal_Modulators"/>
</dbReference>
<dbReference type="PROSITE" id="PS50026">
    <property type="entry name" value="EGF_3"/>
    <property type="match status" value="1"/>
</dbReference>
<feature type="transmembrane region" description="Helical" evidence="4">
    <location>
        <begin position="1084"/>
        <end position="1109"/>
    </location>
</feature>
<reference evidence="7" key="2">
    <citation type="submission" date="2020-11" db="EMBL/GenBank/DDBJ databases">
        <authorList>
            <person name="McCartney M.A."/>
            <person name="Auch B."/>
            <person name="Kono T."/>
            <person name="Mallez S."/>
            <person name="Becker A."/>
            <person name="Gohl D.M."/>
            <person name="Silverstein K.A.T."/>
            <person name="Koren S."/>
            <person name="Bechman K.B."/>
            <person name="Herman A."/>
            <person name="Abrahante J.E."/>
            <person name="Garbe J."/>
        </authorList>
    </citation>
    <scope>NUCLEOTIDE SEQUENCE</scope>
    <source>
        <strain evidence="7">Duluth1</strain>
        <tissue evidence="7">Whole animal</tissue>
    </source>
</reference>
<dbReference type="GO" id="GO:0005102">
    <property type="term" value="F:signaling receptor binding"/>
    <property type="evidence" value="ECO:0007669"/>
    <property type="project" value="TreeGrafter"/>
</dbReference>
<accession>A0A9D4QST2</accession>
<reference evidence="7" key="1">
    <citation type="journal article" date="2019" name="bioRxiv">
        <title>The Genome of the Zebra Mussel, Dreissena polymorpha: A Resource for Invasive Species Research.</title>
        <authorList>
            <person name="McCartney M.A."/>
            <person name="Auch B."/>
            <person name="Kono T."/>
            <person name="Mallez S."/>
            <person name="Zhang Y."/>
            <person name="Obille A."/>
            <person name="Becker A."/>
            <person name="Abrahante J.E."/>
            <person name="Garbe J."/>
            <person name="Badalamenti J.P."/>
            <person name="Herman A."/>
            <person name="Mangelson H."/>
            <person name="Liachko I."/>
            <person name="Sullivan S."/>
            <person name="Sone E.D."/>
            <person name="Koren S."/>
            <person name="Silverstein K.A.T."/>
            <person name="Beckman K.B."/>
            <person name="Gohl D.M."/>
        </authorList>
    </citation>
    <scope>NUCLEOTIDE SEQUENCE</scope>
    <source>
        <strain evidence="7">Duluth1</strain>
        <tissue evidence="7">Whole animal</tissue>
    </source>
</reference>
<keyword evidence="4" id="KW-0472">Membrane</keyword>
<gene>
    <name evidence="7" type="ORF">DPMN_115793</name>
</gene>
<keyword evidence="4" id="KW-1133">Transmembrane helix</keyword>
<proteinExistence type="predicted"/>
<feature type="domain" description="EGF-like" evidence="5">
    <location>
        <begin position="865"/>
        <end position="897"/>
    </location>
</feature>
<dbReference type="AlphaFoldDB" id="A0A9D4QST2"/>
<feature type="disulfide bond" evidence="3">
    <location>
        <begin position="869"/>
        <end position="879"/>
    </location>
</feature>
<dbReference type="InterPro" id="IPR000742">
    <property type="entry name" value="EGF"/>
</dbReference>
<dbReference type="GO" id="GO:0005576">
    <property type="term" value="C:extracellular region"/>
    <property type="evidence" value="ECO:0007669"/>
    <property type="project" value="TreeGrafter"/>
</dbReference>
<dbReference type="PANTHER" id="PTHR14949">
    <property type="entry name" value="EGF-LIKE-DOMAIN, MULTIPLE 7, 8"/>
    <property type="match status" value="1"/>
</dbReference>
<comment type="caution">
    <text evidence="7">The sequence shown here is derived from an EMBL/GenBank/DDBJ whole genome shotgun (WGS) entry which is preliminary data.</text>
</comment>
<feature type="domain" description="VWFD" evidence="6">
    <location>
        <begin position="512"/>
        <end position="700"/>
    </location>
</feature>
<evidence type="ECO:0000313" key="7">
    <source>
        <dbReference type="EMBL" id="KAH3842296.1"/>
    </source>
</evidence>
<dbReference type="PANTHER" id="PTHR14949:SF54">
    <property type="entry name" value="VWFD DOMAIN-CONTAINING PROTEIN"/>
    <property type="match status" value="1"/>
</dbReference>
<feature type="disulfide bond" evidence="3">
    <location>
        <begin position="887"/>
        <end position="896"/>
    </location>
</feature>
<evidence type="ECO:0000256" key="1">
    <source>
        <dbReference type="ARBA" id="ARBA00022729"/>
    </source>
</evidence>
<dbReference type="EMBL" id="JAIWYP010000004">
    <property type="protein sequence ID" value="KAH3842296.1"/>
    <property type="molecule type" value="Genomic_DNA"/>
</dbReference>
<name>A0A9D4QST2_DREPO</name>
<keyword evidence="3" id="KW-0245">EGF-like domain</keyword>
<dbReference type="Gene3D" id="2.60.120.260">
    <property type="entry name" value="Galactose-binding domain-like"/>
    <property type="match status" value="1"/>
</dbReference>
<dbReference type="GO" id="GO:0009986">
    <property type="term" value="C:cell surface"/>
    <property type="evidence" value="ECO:0007669"/>
    <property type="project" value="TreeGrafter"/>
</dbReference>
<evidence type="ECO:0000256" key="2">
    <source>
        <dbReference type="ARBA" id="ARBA00023157"/>
    </source>
</evidence>
<keyword evidence="8" id="KW-1185">Reference proteome</keyword>
<dbReference type="PROSITE" id="PS51233">
    <property type="entry name" value="VWFD"/>
    <property type="match status" value="1"/>
</dbReference>
<evidence type="ECO:0000256" key="4">
    <source>
        <dbReference type="SAM" id="Phobius"/>
    </source>
</evidence>
<keyword evidence="4" id="KW-0812">Transmembrane</keyword>
<keyword evidence="1" id="KW-0732">Signal</keyword>
<dbReference type="Pfam" id="PF00094">
    <property type="entry name" value="VWD"/>
    <property type="match status" value="1"/>
</dbReference>
<protein>
    <recommendedName>
        <fullName evidence="9">von Willebrand factor D and EGF domain-containing protein</fullName>
    </recommendedName>
</protein>
<comment type="caution">
    <text evidence="3">Lacks conserved residue(s) required for the propagation of feature annotation.</text>
</comment>